<keyword evidence="2" id="KW-0689">Ribosomal protein</keyword>
<dbReference type="HOGENOM" id="CLU_066767_2_1_1"/>
<reference evidence="5 6" key="1">
    <citation type="journal article" date="2009" name="Nat. Biotechnol.">
        <title>Genome sequence of the recombinant protein production host Pichia pastoris.</title>
        <authorList>
            <person name="De Schutter K."/>
            <person name="Lin Y.C."/>
            <person name="Tiels P."/>
            <person name="Van Hecke A."/>
            <person name="Glinka S."/>
            <person name="Weber-Lehmann J."/>
            <person name="Rouze P."/>
            <person name="Van de Peer Y."/>
            <person name="Callewaert N."/>
        </authorList>
    </citation>
    <scope>NUCLEOTIDE SEQUENCE [LARGE SCALE GENOMIC DNA]</scope>
    <source>
        <strain evidence="6">GS115 / ATCC 20864</strain>
    </source>
</reference>
<dbReference type="InterPro" id="IPR014722">
    <property type="entry name" value="Rib_uL2_dom2"/>
</dbReference>
<dbReference type="GO" id="GO:0000027">
    <property type="term" value="P:ribosomal large subunit assembly"/>
    <property type="evidence" value="ECO:0007669"/>
    <property type="project" value="TreeGrafter"/>
</dbReference>
<dbReference type="Pfam" id="PF01159">
    <property type="entry name" value="Ribosomal_L6e"/>
    <property type="match status" value="1"/>
</dbReference>
<feature type="region of interest" description="Disordered" evidence="4">
    <location>
        <begin position="90"/>
        <end position="117"/>
    </location>
</feature>
<evidence type="ECO:0000313" key="5">
    <source>
        <dbReference type="EMBL" id="CAY69688.1"/>
    </source>
</evidence>
<dbReference type="InterPro" id="IPR000915">
    <property type="entry name" value="60S_ribosomal_eL6"/>
</dbReference>
<sequence length="158" mass="17400">MVSSTENNNAKKTLVPGTVVILLVGRFSGKRVVYLKTLEDNTLLVTGPFKINGVPLKQVSAEHVIVTSTKVSVEGVDVSKFDASYFNKEGSDVSEEKSESDFFGDETEKKSATPEQIEDQKSVDKVLLEEIKKISLLSEYLAAPFSLKKGDKPHEMVF</sequence>
<evidence type="ECO:0000313" key="6">
    <source>
        <dbReference type="Proteomes" id="UP000000314"/>
    </source>
</evidence>
<dbReference type="CDD" id="cd13156">
    <property type="entry name" value="KOW_RPL6"/>
    <property type="match status" value="1"/>
</dbReference>
<gene>
    <name evidence="5" type="ordered locus">PAS_chr2-2_0229</name>
</gene>
<accession>C4R2G4</accession>
<dbReference type="GO" id="GO:0002181">
    <property type="term" value="P:cytoplasmic translation"/>
    <property type="evidence" value="ECO:0007669"/>
    <property type="project" value="TreeGrafter"/>
</dbReference>
<evidence type="ECO:0000256" key="2">
    <source>
        <dbReference type="ARBA" id="ARBA00022980"/>
    </source>
</evidence>
<dbReference type="PANTHER" id="PTHR10715">
    <property type="entry name" value="60S RIBOSOMAL PROTEIN L6"/>
    <property type="match status" value="1"/>
</dbReference>
<dbReference type="OMA" id="FPCHEKK"/>
<dbReference type="FunCoup" id="C4R2G4">
    <property type="interactions" value="1213"/>
</dbReference>
<dbReference type="SUPFAM" id="SSF50104">
    <property type="entry name" value="Translation proteins SH3-like domain"/>
    <property type="match status" value="1"/>
</dbReference>
<dbReference type="InterPro" id="IPR041997">
    <property type="entry name" value="Ribosomal_eL6_KOW"/>
</dbReference>
<name>C4R2G4_KOMPG</name>
<dbReference type="Proteomes" id="UP000000314">
    <property type="component" value="Chromosome 2"/>
</dbReference>
<evidence type="ECO:0000256" key="1">
    <source>
        <dbReference type="ARBA" id="ARBA00010592"/>
    </source>
</evidence>
<proteinExistence type="inferred from homology"/>
<evidence type="ECO:0000256" key="4">
    <source>
        <dbReference type="SAM" id="MobiDB-lite"/>
    </source>
</evidence>
<dbReference type="Gene3D" id="2.30.30.30">
    <property type="match status" value="1"/>
</dbReference>
<dbReference type="GO" id="GO:0022625">
    <property type="term" value="C:cytosolic large ribosomal subunit"/>
    <property type="evidence" value="ECO:0007669"/>
    <property type="project" value="TreeGrafter"/>
</dbReference>
<dbReference type="RefSeq" id="XP_002491968.1">
    <property type="nucleotide sequence ID" value="XM_002491923.1"/>
</dbReference>
<keyword evidence="3" id="KW-0687">Ribonucleoprotein</keyword>
<dbReference type="PANTHER" id="PTHR10715:SF0">
    <property type="entry name" value="LARGE RIBOSOMAL SUBUNIT PROTEIN EL6"/>
    <property type="match status" value="1"/>
</dbReference>
<dbReference type="eggNOG" id="KOG1694">
    <property type="taxonomic scope" value="Eukaryota"/>
</dbReference>
<dbReference type="InterPro" id="IPR008991">
    <property type="entry name" value="Translation_prot_SH3-like_sf"/>
</dbReference>
<keyword evidence="6" id="KW-1185">Reference proteome</keyword>
<dbReference type="InParanoid" id="C4R2G4"/>
<comment type="similarity">
    <text evidence="1">Belongs to the eukaryotic ribosomal protein eL6 family.</text>
</comment>
<protein>
    <submittedName>
        <fullName evidence="5">Protein component of the large (60S) ribosomal subunit</fullName>
    </submittedName>
</protein>
<dbReference type="GO" id="GO:0003723">
    <property type="term" value="F:RNA binding"/>
    <property type="evidence" value="ECO:0007669"/>
    <property type="project" value="TreeGrafter"/>
</dbReference>
<dbReference type="GeneID" id="8198280"/>
<dbReference type="GO" id="GO:0003735">
    <property type="term" value="F:structural constituent of ribosome"/>
    <property type="evidence" value="ECO:0007669"/>
    <property type="project" value="InterPro"/>
</dbReference>
<organism evidence="5 6">
    <name type="scientific">Komagataella phaffii (strain GS115 / ATCC 20864)</name>
    <name type="common">Yeast</name>
    <name type="synonym">Pichia pastoris</name>
    <dbReference type="NCBI Taxonomy" id="644223"/>
    <lineage>
        <taxon>Eukaryota</taxon>
        <taxon>Fungi</taxon>
        <taxon>Dikarya</taxon>
        <taxon>Ascomycota</taxon>
        <taxon>Saccharomycotina</taxon>
        <taxon>Pichiomycetes</taxon>
        <taxon>Pichiales</taxon>
        <taxon>Pichiaceae</taxon>
        <taxon>Komagataella</taxon>
    </lineage>
</organism>
<dbReference type="AlphaFoldDB" id="C4R2G4"/>
<dbReference type="OrthoDB" id="2436667at2759"/>
<dbReference type="FunFam" id="2.30.30.30:FF:000014">
    <property type="entry name" value="60S ribosomal protein L6"/>
    <property type="match status" value="1"/>
</dbReference>
<dbReference type="STRING" id="644223.C4R2G4"/>
<evidence type="ECO:0000256" key="3">
    <source>
        <dbReference type="ARBA" id="ARBA00023274"/>
    </source>
</evidence>
<dbReference type="SMR" id="C4R2G4"/>
<dbReference type="KEGG" id="ppa:PAS_chr2-2_0229"/>
<dbReference type="EMBL" id="FN392320">
    <property type="protein sequence ID" value="CAY69688.1"/>
    <property type="molecule type" value="Genomic_DNA"/>
</dbReference>